<dbReference type="EMBL" id="QXIS01000012">
    <property type="protein sequence ID" value="RIE06443.1"/>
    <property type="molecule type" value="Genomic_DNA"/>
</dbReference>
<dbReference type="Pfam" id="PF04297">
    <property type="entry name" value="UPF0122"/>
    <property type="match status" value="1"/>
</dbReference>
<accession>A0A398CV95</accession>
<evidence type="ECO:0000313" key="4">
    <source>
        <dbReference type="Proteomes" id="UP000266328"/>
    </source>
</evidence>
<dbReference type="PANTHER" id="PTHR40083:SF1">
    <property type="entry name" value="UPF0122 PROTEIN YLXM"/>
    <property type="match status" value="1"/>
</dbReference>
<sequence>MQSKSKEKGYITPGHEKKIKRKEEIGELLEFYSGLLTKKELGVLELYIQPSCSGAEVARKLRISRQAVHDHIRRSLGRMRRCESKLQLIANYKKNVVMFRKIMSKLDQCCAQSHNMEGERTLEELKTLFEKLINRNSHEL</sequence>
<dbReference type="RefSeq" id="WP_119088751.1">
    <property type="nucleotide sequence ID" value="NZ_QXIS01000012.1"/>
</dbReference>
<comment type="caution">
    <text evidence="3">The sequence shown here is derived from an EMBL/GenBank/DDBJ whole genome shotgun (WGS) entry which is preliminary data.</text>
</comment>
<protein>
    <submittedName>
        <fullName evidence="3">Uncharacterized protein</fullName>
    </submittedName>
</protein>
<dbReference type="AlphaFoldDB" id="A0A398CV95"/>
<reference evidence="3 4" key="1">
    <citation type="submission" date="2018-09" db="EMBL/GenBank/DDBJ databases">
        <title>Discovery and Ecogenomic Context for Candidatus Cryosericales, a Global Caldiserica Order Active in Thawing Permafrost.</title>
        <authorList>
            <person name="Martinez M.A."/>
            <person name="Woodcroft B.J."/>
            <person name="Ignacio Espinoza J.C."/>
            <person name="Zayed A."/>
            <person name="Singleton C.M."/>
            <person name="Boyd J."/>
            <person name="Li Y.-F."/>
            <person name="Purvine S."/>
            <person name="Maughan H."/>
            <person name="Hodgkins S.B."/>
            <person name="Anderson D."/>
            <person name="Sederholm M."/>
            <person name="Temperton B."/>
            <person name="Saleska S.R."/>
            <person name="Tyson G.W."/>
            <person name="Rich V.I."/>
        </authorList>
    </citation>
    <scope>NUCLEOTIDE SEQUENCE [LARGE SCALE GENOMIC DNA]</scope>
    <source>
        <strain evidence="3 4">SMC7</strain>
    </source>
</reference>
<dbReference type="InterPro" id="IPR007394">
    <property type="entry name" value="UPF0122"/>
</dbReference>
<comment type="similarity">
    <text evidence="1">Belongs to the UPF0122 family.</text>
</comment>
<dbReference type="InterPro" id="IPR036388">
    <property type="entry name" value="WH-like_DNA-bd_sf"/>
</dbReference>
<name>A0A398CV95_9BACT</name>
<gene>
    <name evidence="3" type="ORF">SMC7_02215</name>
</gene>
<dbReference type="OrthoDB" id="6392at2"/>
<proteinExistence type="inferred from homology"/>
<evidence type="ECO:0000256" key="1">
    <source>
        <dbReference type="ARBA" id="ARBA00008720"/>
    </source>
</evidence>
<dbReference type="InterPro" id="IPR013324">
    <property type="entry name" value="RNA_pol_sigma_r3/r4-like"/>
</dbReference>
<dbReference type="SUPFAM" id="SSF88659">
    <property type="entry name" value="Sigma3 and sigma4 domains of RNA polymerase sigma factors"/>
    <property type="match status" value="1"/>
</dbReference>
<evidence type="ECO:0000256" key="2">
    <source>
        <dbReference type="ARBA" id="ARBA00024764"/>
    </source>
</evidence>
<comment type="function">
    <text evidence="2">Might take part in the signal recognition particle (SRP) pathway. This is inferred from the conservation of its genetic proximity to ftsY/ffh. May be a regulatory protein.</text>
</comment>
<dbReference type="Proteomes" id="UP000266328">
    <property type="component" value="Unassembled WGS sequence"/>
</dbReference>
<dbReference type="PANTHER" id="PTHR40083">
    <property type="entry name" value="UPF0122 PROTEIN CBO2450/CLC_2298"/>
    <property type="match status" value="1"/>
</dbReference>
<keyword evidence="4" id="KW-1185">Reference proteome</keyword>
<organism evidence="3 4">
    <name type="scientific">Candidatus Cryosericum terrychapinii</name>
    <dbReference type="NCBI Taxonomy" id="2290919"/>
    <lineage>
        <taxon>Bacteria</taxon>
        <taxon>Pseudomonadati</taxon>
        <taxon>Caldisericota/Cryosericota group</taxon>
        <taxon>Candidatus Cryosericota</taxon>
        <taxon>Candidatus Cryosericia</taxon>
        <taxon>Candidatus Cryosericales</taxon>
        <taxon>Candidatus Cryosericaceae</taxon>
        <taxon>Candidatus Cryosericum</taxon>
    </lineage>
</organism>
<dbReference type="Gene3D" id="1.10.10.10">
    <property type="entry name" value="Winged helix-like DNA-binding domain superfamily/Winged helix DNA-binding domain"/>
    <property type="match status" value="1"/>
</dbReference>
<evidence type="ECO:0000313" key="3">
    <source>
        <dbReference type="EMBL" id="RIE06443.1"/>
    </source>
</evidence>